<dbReference type="GO" id="GO:0008360">
    <property type="term" value="P:regulation of cell shape"/>
    <property type="evidence" value="ECO:0007669"/>
    <property type="project" value="TreeGrafter"/>
</dbReference>
<feature type="compositionally biased region" description="Polar residues" evidence="4">
    <location>
        <begin position="1410"/>
        <end position="1429"/>
    </location>
</feature>
<dbReference type="PANTHER" id="PTHR16266:SF17">
    <property type="entry name" value="BRWD3"/>
    <property type="match status" value="1"/>
</dbReference>
<protein>
    <recommendedName>
        <fullName evidence="5">Bromo domain-containing protein</fullName>
    </recommendedName>
</protein>
<dbReference type="PRINTS" id="PR00503">
    <property type="entry name" value="BROMODOMAIN"/>
</dbReference>
<dbReference type="CDD" id="cd04369">
    <property type="entry name" value="Bromodomain"/>
    <property type="match status" value="2"/>
</dbReference>
<dbReference type="PROSITE" id="PS50014">
    <property type="entry name" value="BROMODOMAIN_2"/>
    <property type="match status" value="2"/>
</dbReference>
<feature type="repeat" description="WD" evidence="3">
    <location>
        <begin position="221"/>
        <end position="247"/>
    </location>
</feature>
<evidence type="ECO:0000256" key="3">
    <source>
        <dbReference type="PROSITE-ProRule" id="PRU00221"/>
    </source>
</evidence>
<feature type="compositionally biased region" description="Basic residues" evidence="4">
    <location>
        <begin position="1398"/>
        <end position="1409"/>
    </location>
</feature>
<dbReference type="EMBL" id="QMKO01001510">
    <property type="protein sequence ID" value="RTG89327.1"/>
    <property type="molecule type" value="Genomic_DNA"/>
</dbReference>
<dbReference type="InterPro" id="IPR036322">
    <property type="entry name" value="WD40_repeat_dom_sf"/>
</dbReference>
<dbReference type="SUPFAM" id="SSF50978">
    <property type="entry name" value="WD40 repeat-like"/>
    <property type="match status" value="1"/>
</dbReference>
<keyword evidence="1 2" id="KW-0103">Bromodomain</keyword>
<name>A0A430QNW8_SCHBO</name>
<reference evidence="6 7" key="1">
    <citation type="journal article" date="2019" name="PLoS Pathog.">
        <title>Genome sequence of the bovine parasite Schistosoma bovis Tanzania.</title>
        <authorList>
            <person name="Oey H."/>
            <person name="Zakrzewski M."/>
            <person name="Gobert G."/>
            <person name="Gravermann K."/>
            <person name="Stoye J."/>
            <person name="Jones M."/>
            <person name="Mcmanus D."/>
            <person name="Krause L."/>
        </authorList>
    </citation>
    <scope>NUCLEOTIDE SEQUENCE [LARGE SCALE GENOMIC DNA]</scope>
    <source>
        <strain evidence="6 7">TAN1997</strain>
    </source>
</reference>
<feature type="region of interest" description="Disordered" evidence="4">
    <location>
        <begin position="1372"/>
        <end position="1433"/>
    </location>
</feature>
<dbReference type="InterPro" id="IPR015943">
    <property type="entry name" value="WD40/YVTN_repeat-like_dom_sf"/>
</dbReference>
<feature type="region of interest" description="Disordered" evidence="4">
    <location>
        <begin position="410"/>
        <end position="434"/>
    </location>
</feature>
<gene>
    <name evidence="6" type="ORF">DC041_0007566</name>
</gene>
<dbReference type="InterPro" id="IPR001680">
    <property type="entry name" value="WD40_rpt"/>
</dbReference>
<feature type="domain" description="Bromo" evidence="5">
    <location>
        <begin position="1142"/>
        <end position="1236"/>
    </location>
</feature>
<evidence type="ECO:0000256" key="1">
    <source>
        <dbReference type="ARBA" id="ARBA00023117"/>
    </source>
</evidence>
<feature type="compositionally biased region" description="Polar residues" evidence="4">
    <location>
        <begin position="424"/>
        <end position="434"/>
    </location>
</feature>
<dbReference type="InterPro" id="IPR036427">
    <property type="entry name" value="Bromodomain-like_sf"/>
</dbReference>
<dbReference type="GO" id="GO:0005634">
    <property type="term" value="C:nucleus"/>
    <property type="evidence" value="ECO:0007669"/>
    <property type="project" value="TreeGrafter"/>
</dbReference>
<proteinExistence type="predicted"/>
<feature type="region of interest" description="Disordered" evidence="4">
    <location>
        <begin position="1280"/>
        <end position="1312"/>
    </location>
</feature>
<sequence>MDIKAELFFLVVKLLEDEGCDIAAEGSDDYTIKIWSVKGSSTPSCTLRHTLRGHVAEIIELTVSIDNHLLASIDSNCCLVIWCLKTGQPVVAVRGSRNNRVLSGLAFLNVPKTLGPMNKDSSNPNDVNHPSGMLIVSSFGGYLHIIPYIHTVYHAHRDDEFGNVANHSENRWICCAVQLLPTIRFTTAPEGGLLVAAGCSDQRIRLYQFMNPLKPEPAGVLAAHEESVNSVAFSHSGLKLATGSSDGGSCWLWKFQAGQWRSMTLLFRKSTVSSSNNYANSASSHRALTGSRSQLNNTATRTSSLSNTKMQRITACRAIPTIEGVGFLVVTKSGVMSLFSPADESTTTDSSCKYNIQPSPVDEQFLHWELDTAEWREVVPDPSSSNTTNNDSNFNSNVLRIYENTLQALGSPPAQQSANSPSNGRVNLSRENSQNNHHRELINNHNNDNDNNNSDRIIRYRPPPAVLYEIIHAPSGVPFHRLPPGYLTNLRGFPYPSKRQLQIPGRSHLIQPSDLLPSVTLDEETGEDIVVDDIQFCSNVPIDYCPTPELSSTQPIYGKNYLWCSPWLTNKTPLIEPLDSNELNLKFVEQQQRYEDERNFFSAGGEPVVSFGDEFNSSKHSTEQIIIMQPERNCFRQSQISCQKSSSLPSSSSSSVHYNNESNHITTNLSSTIIIKENKETDASLVKNHCSNQLNNISDDTLNESNSSSIAGPSFLHTYLRKTRNEVNSTKTLRVSTRSETVPQNKSNQISNSILSPMDEQDDADDQDDSSEESEWSAHIDVDIGWWSRQRRRRTRRDMFICPVGGDSWWRGLVIRNLSDDDLSTLQPSTSLVEINNAMHFLNTTYLVRWLDENEPCYDGITSSGNGNNTINDNYSHNLLALSETNHTGSLNKLPDNIDHVNSWDMYKCEQFINPVDLAAYPDYLFINVYPVDLNFILNRLLNGFYRQSISIQSDFLQLLENTKRYNLPGSSIVKNAQFVYELGLYCIENKVTCDEVLRRYKLLTSTNIPSANLENSGQITATTSSNSFNDNLTVEKRTRTKICHIDRKEKIVNKCYSSKQRREIHRRRSLRLNQSLSKRSYGVYFNDDNVSNNSNELNKHQRHFQMGRRISTRKKILTNNSSVTCGSSWISDALNLIQELLNHRRSFYFRVPIDPLEYPDYHSIIERPMDLSTIQKKLINTQSSLHSPLSPPPPTTKYHIRSRIQQEYNPSDLLFDLNLIVTNAKLYNTDPDTQVFDDTLWLENWVNDVMTPNLLRFIECFDNYDTSSCTKMKLEAISHQDMKHDSHSRRRSCSTRSGNTSNDEKSYIINDGTSSLSPSACINTATSSMTSFTIVRTSSGRVVRPPPRGSQDLCPTFSEDYDQKYNCSFEQKQTHQRRKKLTSYSSGNNTHSVNKLYSRHTNKRRRRITNQSKSIRMSNSSDLSNASLRRSARKRKIVSSFSHFYGSEGNDEFD</sequence>
<dbReference type="InterPro" id="IPR052060">
    <property type="entry name" value="Bromo_WD_repeat"/>
</dbReference>
<evidence type="ECO:0000313" key="6">
    <source>
        <dbReference type="EMBL" id="RTG89327.1"/>
    </source>
</evidence>
<organism evidence="6 7">
    <name type="scientific">Schistosoma bovis</name>
    <name type="common">Blood fluke</name>
    <dbReference type="NCBI Taxonomy" id="6184"/>
    <lineage>
        <taxon>Eukaryota</taxon>
        <taxon>Metazoa</taxon>
        <taxon>Spiralia</taxon>
        <taxon>Lophotrochozoa</taxon>
        <taxon>Platyhelminthes</taxon>
        <taxon>Trematoda</taxon>
        <taxon>Digenea</taxon>
        <taxon>Strigeidida</taxon>
        <taxon>Schistosomatoidea</taxon>
        <taxon>Schistosomatidae</taxon>
        <taxon>Schistosoma</taxon>
    </lineage>
</organism>
<feature type="compositionally biased region" description="Polar residues" evidence="4">
    <location>
        <begin position="290"/>
        <end position="306"/>
    </location>
</feature>
<dbReference type="SUPFAM" id="SSF47370">
    <property type="entry name" value="Bromodomain"/>
    <property type="match status" value="2"/>
</dbReference>
<dbReference type="GO" id="GO:0006357">
    <property type="term" value="P:regulation of transcription by RNA polymerase II"/>
    <property type="evidence" value="ECO:0007669"/>
    <property type="project" value="TreeGrafter"/>
</dbReference>
<feature type="region of interest" description="Disordered" evidence="4">
    <location>
        <begin position="730"/>
        <end position="776"/>
    </location>
</feature>
<dbReference type="Gene3D" id="1.20.920.10">
    <property type="entry name" value="Bromodomain-like"/>
    <property type="match status" value="2"/>
</dbReference>
<evidence type="ECO:0000256" key="4">
    <source>
        <dbReference type="SAM" id="MobiDB-lite"/>
    </source>
</evidence>
<evidence type="ECO:0000256" key="2">
    <source>
        <dbReference type="PROSITE-ProRule" id="PRU00035"/>
    </source>
</evidence>
<feature type="compositionally biased region" description="Acidic residues" evidence="4">
    <location>
        <begin position="759"/>
        <end position="775"/>
    </location>
</feature>
<dbReference type="Proteomes" id="UP000290809">
    <property type="component" value="Unassembled WGS sequence"/>
</dbReference>
<feature type="region of interest" description="Disordered" evidence="4">
    <location>
        <begin position="282"/>
        <end position="306"/>
    </location>
</feature>
<feature type="compositionally biased region" description="Polar residues" evidence="4">
    <location>
        <begin position="1383"/>
        <end position="1396"/>
    </location>
</feature>
<dbReference type="PANTHER" id="PTHR16266">
    <property type="entry name" value="WD REPEAT DOMAIN 9"/>
    <property type="match status" value="1"/>
</dbReference>
<accession>A0A430QNW8</accession>
<dbReference type="GO" id="GO:0007010">
    <property type="term" value="P:cytoskeleton organization"/>
    <property type="evidence" value="ECO:0007669"/>
    <property type="project" value="TreeGrafter"/>
</dbReference>
<dbReference type="PROSITE" id="PS50082">
    <property type="entry name" value="WD_REPEATS_2"/>
    <property type="match status" value="1"/>
</dbReference>
<dbReference type="Pfam" id="PF00400">
    <property type="entry name" value="WD40"/>
    <property type="match status" value="1"/>
</dbReference>
<feature type="compositionally biased region" description="Low complexity" evidence="4">
    <location>
        <begin position="411"/>
        <end position="423"/>
    </location>
</feature>
<dbReference type="InterPro" id="IPR001487">
    <property type="entry name" value="Bromodomain"/>
</dbReference>
<dbReference type="Gene3D" id="2.130.10.10">
    <property type="entry name" value="YVTN repeat-like/Quinoprotein amine dehydrogenase"/>
    <property type="match status" value="2"/>
</dbReference>
<dbReference type="STRING" id="6184.A0A430QNW8"/>
<keyword evidence="3" id="KW-0853">WD repeat</keyword>
<dbReference type="Pfam" id="PF00439">
    <property type="entry name" value="Bromodomain"/>
    <property type="match status" value="2"/>
</dbReference>
<dbReference type="SMART" id="SM00297">
    <property type="entry name" value="BROMO"/>
    <property type="match status" value="2"/>
</dbReference>
<keyword evidence="7" id="KW-1185">Reference proteome</keyword>
<dbReference type="SMART" id="SM00320">
    <property type="entry name" value="WD40"/>
    <property type="match status" value="2"/>
</dbReference>
<feature type="region of interest" description="Disordered" evidence="4">
    <location>
        <begin position="1339"/>
        <end position="1358"/>
    </location>
</feature>
<evidence type="ECO:0000313" key="7">
    <source>
        <dbReference type="Proteomes" id="UP000290809"/>
    </source>
</evidence>
<comment type="caution">
    <text evidence="6">The sequence shown here is derived from an EMBL/GenBank/DDBJ whole genome shotgun (WGS) entry which is preliminary data.</text>
</comment>
<evidence type="ECO:0000259" key="5">
    <source>
        <dbReference type="PROSITE" id="PS50014"/>
    </source>
</evidence>
<feature type="compositionally biased region" description="Polar residues" evidence="4">
    <location>
        <begin position="730"/>
        <end position="755"/>
    </location>
</feature>
<feature type="domain" description="Bromo" evidence="5">
    <location>
        <begin position="912"/>
        <end position="974"/>
    </location>
</feature>